<evidence type="ECO:0000259" key="3">
    <source>
        <dbReference type="PROSITE" id="PS51123"/>
    </source>
</evidence>
<dbReference type="PATRIC" id="fig|1288298.3.peg.1934"/>
<protein>
    <submittedName>
        <fullName evidence="4">Outer membrane protein</fullName>
    </submittedName>
</protein>
<dbReference type="InterPro" id="IPR036737">
    <property type="entry name" value="OmpA-like_sf"/>
</dbReference>
<feature type="signal peptide" evidence="2">
    <location>
        <begin position="1"/>
        <end position="20"/>
    </location>
</feature>
<dbReference type="Gene3D" id="3.30.1330.60">
    <property type="entry name" value="OmpA-like domain"/>
    <property type="match status" value="1"/>
</dbReference>
<evidence type="ECO:0000256" key="2">
    <source>
        <dbReference type="SAM" id="SignalP"/>
    </source>
</evidence>
<dbReference type="CDD" id="cd07185">
    <property type="entry name" value="OmpA_C-like"/>
    <property type="match status" value="1"/>
</dbReference>
<dbReference type="Proteomes" id="UP000030021">
    <property type="component" value="Unassembled WGS sequence"/>
</dbReference>
<dbReference type="HOGENOM" id="CLU_055761_0_0_5"/>
<dbReference type="OrthoDB" id="9792021at2"/>
<dbReference type="PANTHER" id="PTHR30329">
    <property type="entry name" value="STATOR ELEMENT OF FLAGELLAR MOTOR COMPLEX"/>
    <property type="match status" value="1"/>
</dbReference>
<dbReference type="eggNOG" id="COG2885">
    <property type="taxonomic scope" value="Bacteria"/>
</dbReference>
<comment type="caution">
    <text evidence="4">The sequence shown here is derived from an EMBL/GenBank/DDBJ whole genome shotgun (WGS) entry which is preliminary data.</text>
</comment>
<evidence type="ECO:0000256" key="1">
    <source>
        <dbReference type="PROSITE-ProRule" id="PRU00473"/>
    </source>
</evidence>
<dbReference type="SUPFAM" id="SSF103088">
    <property type="entry name" value="OmpA-like"/>
    <property type="match status" value="1"/>
</dbReference>
<dbReference type="PROSITE" id="PS51123">
    <property type="entry name" value="OMPA_2"/>
    <property type="match status" value="1"/>
</dbReference>
<proteinExistence type="predicted"/>
<evidence type="ECO:0000313" key="4">
    <source>
        <dbReference type="EMBL" id="KGM88222.1"/>
    </source>
</evidence>
<evidence type="ECO:0000313" key="5">
    <source>
        <dbReference type="Proteomes" id="UP000030021"/>
    </source>
</evidence>
<gene>
    <name evidence="4" type="ORF">rosmuc_01917</name>
</gene>
<reference evidence="4 5" key="1">
    <citation type="submission" date="2013-01" db="EMBL/GenBank/DDBJ databases">
        <authorList>
            <person name="Fiebig A."/>
            <person name="Goeker M."/>
            <person name="Klenk H.-P.P."/>
        </authorList>
    </citation>
    <scope>NUCLEOTIDE SEQUENCE [LARGE SCALE GENOMIC DNA]</scope>
    <source>
        <strain evidence="4 5">DSM 17069</strain>
    </source>
</reference>
<dbReference type="PANTHER" id="PTHR30329:SF21">
    <property type="entry name" value="LIPOPROTEIN YIAD-RELATED"/>
    <property type="match status" value="1"/>
</dbReference>
<keyword evidence="2" id="KW-0732">Signal</keyword>
<feature type="chain" id="PRO_5001970098" evidence="2">
    <location>
        <begin position="21"/>
        <end position="308"/>
    </location>
</feature>
<dbReference type="InterPro" id="IPR006665">
    <property type="entry name" value="OmpA-like"/>
</dbReference>
<dbReference type="InterPro" id="IPR050330">
    <property type="entry name" value="Bact_OuterMem_StrucFunc"/>
</dbReference>
<dbReference type="AlphaFoldDB" id="A0A0A0HK53"/>
<name>A0A0A0HK53_9RHOB</name>
<dbReference type="GO" id="GO:0016020">
    <property type="term" value="C:membrane"/>
    <property type="evidence" value="ECO:0007669"/>
    <property type="project" value="UniProtKB-UniRule"/>
</dbReference>
<feature type="domain" description="OmpA-like" evidence="3">
    <location>
        <begin position="190"/>
        <end position="306"/>
    </location>
</feature>
<dbReference type="EMBL" id="AONH01000010">
    <property type="protein sequence ID" value="KGM88222.1"/>
    <property type="molecule type" value="Genomic_DNA"/>
</dbReference>
<organism evidence="4 5">
    <name type="scientific">Roseovarius mucosus DSM 17069</name>
    <dbReference type="NCBI Taxonomy" id="1288298"/>
    <lineage>
        <taxon>Bacteria</taxon>
        <taxon>Pseudomonadati</taxon>
        <taxon>Pseudomonadota</taxon>
        <taxon>Alphaproteobacteria</taxon>
        <taxon>Rhodobacterales</taxon>
        <taxon>Roseobacteraceae</taxon>
        <taxon>Roseovarius</taxon>
    </lineage>
</organism>
<accession>A0A0A0HK53</accession>
<sequence length="308" mass="33038">MRRAFSFLLWMLFAGGPASAVDLNLPASAIQTREMIRAADTVSLPIGPHAGQNLPSLRLEGRIESRAWRMPVQGVTTLQLLTPLREQLEAAGWDVAFECAAVECGGFDFRFALPTLPAPDMFLDLFDYRYLLARRGVGVTQDHAALIVSQSGQTGYVQILQVTPLAEGESVIPTPADVEPQADLVLRLREMGHVVLEGLDFGSGDNALGPGPHGSLVVLAQFLAASPETRVALVGHTDSTGGLETNTALSRARAEAVMARLIQKHGVDPTQVEAHGIGYLAPIAPNTSPEGRERNRRVEVVLLDASPK</sequence>
<keyword evidence="1" id="KW-0472">Membrane</keyword>
<dbReference type="Pfam" id="PF00691">
    <property type="entry name" value="OmpA"/>
    <property type="match status" value="1"/>
</dbReference>